<keyword evidence="2" id="KW-1185">Reference proteome</keyword>
<accession>A0A832XJQ5</accession>
<proteinExistence type="predicted"/>
<gene>
    <name evidence="1" type="ORF">H1016_05305</name>
</gene>
<sequence length="198" mass="22888">MTFKESGLNIETLLCLLRDGASQTDISNGLNIYKGNLAKLSSRVLSLIYPYAGTILSYLVLEEKLSKRKAQQLLSRNKIDPNSKLWKLFIIAKGIAHEKYYLCTPDDIGDIAFREDAYFRAVLAFVEGGTLEELSRNYHFNKGFLYRFIKRTDNIGKMLQKAMYDPELIRAVLQSRNISPEQRIVRLRRDSGFYYKLQ</sequence>
<reference evidence="1 2" key="1">
    <citation type="journal article" name="Nat. Commun.">
        <title>Undinarchaeota illuminate DPANN phylogeny and the impact of gene transfer on archaeal evolution.</title>
        <authorList>
            <person name="Dombrowski N."/>
            <person name="Williams T.A."/>
            <person name="Sun J."/>
            <person name="Woodcroft B.J."/>
            <person name="Lee J.H."/>
            <person name="Minh B.Q."/>
            <person name="Rinke C."/>
            <person name="Spang A."/>
        </authorList>
    </citation>
    <scope>NUCLEOTIDE SEQUENCE [LARGE SCALE GENOMIC DNA]</scope>
    <source>
        <strain evidence="1">MAG_bin1129</strain>
    </source>
</reference>
<dbReference type="AlphaFoldDB" id="A0A832XJQ5"/>
<protein>
    <submittedName>
        <fullName evidence="1">Uncharacterized protein</fullName>
    </submittedName>
</protein>
<evidence type="ECO:0000313" key="1">
    <source>
        <dbReference type="EMBL" id="HIK00922.1"/>
    </source>
</evidence>
<evidence type="ECO:0000313" key="2">
    <source>
        <dbReference type="Proteomes" id="UP000646946"/>
    </source>
</evidence>
<organism evidence="1 2">
    <name type="scientific">Candidatus Naiadarchaeum limnaeum</name>
    <dbReference type="NCBI Taxonomy" id="2756139"/>
    <lineage>
        <taxon>Archaea</taxon>
        <taxon>Candidatus Undinarchaeota</taxon>
        <taxon>Candidatus Undinarchaeia</taxon>
        <taxon>Candidatus Naiadarchaeales</taxon>
        <taxon>Candidatus Naiadarchaeaceae</taxon>
        <taxon>Candidatus Naiadarchaeum</taxon>
    </lineage>
</organism>
<name>A0A832XJQ5_9ARCH</name>
<dbReference type="Proteomes" id="UP000646946">
    <property type="component" value="Unassembled WGS sequence"/>
</dbReference>
<dbReference type="EMBL" id="DVAB01000046">
    <property type="protein sequence ID" value="HIK00922.1"/>
    <property type="molecule type" value="Genomic_DNA"/>
</dbReference>
<comment type="caution">
    <text evidence="1">The sequence shown here is derived from an EMBL/GenBank/DDBJ whole genome shotgun (WGS) entry which is preliminary data.</text>
</comment>